<dbReference type="Pfam" id="PF07727">
    <property type="entry name" value="RVT_2"/>
    <property type="match status" value="1"/>
</dbReference>
<protein>
    <submittedName>
        <fullName evidence="8">Copia protein</fullName>
    </submittedName>
</protein>
<proteinExistence type="predicted"/>
<dbReference type="Pfam" id="PF22936">
    <property type="entry name" value="Pol_BBD"/>
    <property type="match status" value="1"/>
</dbReference>
<feature type="domain" description="Retroviral polymerase SH3-like" evidence="7">
    <location>
        <begin position="261"/>
        <end position="322"/>
    </location>
</feature>
<organism evidence="8">
    <name type="scientific">Sesamum radiatum</name>
    <name type="common">Black benniseed</name>
    <dbReference type="NCBI Taxonomy" id="300843"/>
    <lineage>
        <taxon>Eukaryota</taxon>
        <taxon>Viridiplantae</taxon>
        <taxon>Streptophyta</taxon>
        <taxon>Embryophyta</taxon>
        <taxon>Tracheophyta</taxon>
        <taxon>Spermatophyta</taxon>
        <taxon>Magnoliopsida</taxon>
        <taxon>eudicotyledons</taxon>
        <taxon>Gunneridae</taxon>
        <taxon>Pentapetalae</taxon>
        <taxon>asterids</taxon>
        <taxon>lamiids</taxon>
        <taxon>Lamiales</taxon>
        <taxon>Pedaliaceae</taxon>
        <taxon>Sesamum</taxon>
    </lineage>
</organism>
<dbReference type="InterPro" id="IPR057670">
    <property type="entry name" value="SH3_retrovirus"/>
</dbReference>
<dbReference type="InterPro" id="IPR043502">
    <property type="entry name" value="DNA/RNA_pol_sf"/>
</dbReference>
<feature type="domain" description="Reverse transcriptase Ty1/copia-type" evidence="5">
    <location>
        <begin position="495"/>
        <end position="699"/>
    </location>
</feature>
<evidence type="ECO:0000256" key="3">
    <source>
        <dbReference type="ARBA" id="ARBA00022750"/>
    </source>
</evidence>
<gene>
    <name evidence="8" type="ORF">Sradi_2327100</name>
</gene>
<feature type="domain" description="Retrovirus-related Pol polyprotein from transposon TNT 1-94-like beta-barrel" evidence="6">
    <location>
        <begin position="50"/>
        <end position="124"/>
    </location>
</feature>
<evidence type="ECO:0000256" key="2">
    <source>
        <dbReference type="ARBA" id="ARBA00022723"/>
    </source>
</evidence>
<comment type="caution">
    <text evidence="8">The sequence shown here is derived from an EMBL/GenBank/DDBJ whole genome shotgun (WGS) entry which is preliminary data.</text>
</comment>
<dbReference type="InterPro" id="IPR039537">
    <property type="entry name" value="Retrotran_Ty1/copia-like"/>
</dbReference>
<dbReference type="SUPFAM" id="SSF56672">
    <property type="entry name" value="DNA/RNA polymerases"/>
    <property type="match status" value="1"/>
</dbReference>
<dbReference type="AlphaFoldDB" id="A0AAW2T501"/>
<dbReference type="GO" id="GO:0004190">
    <property type="term" value="F:aspartic-type endopeptidase activity"/>
    <property type="evidence" value="ECO:0007669"/>
    <property type="project" value="UniProtKB-KW"/>
</dbReference>
<reference evidence="8" key="2">
    <citation type="journal article" date="2024" name="Plant">
        <title>Genomic evolution and insights into agronomic trait innovations of Sesamum species.</title>
        <authorList>
            <person name="Miao H."/>
            <person name="Wang L."/>
            <person name="Qu L."/>
            <person name="Liu H."/>
            <person name="Sun Y."/>
            <person name="Le M."/>
            <person name="Wang Q."/>
            <person name="Wei S."/>
            <person name="Zheng Y."/>
            <person name="Lin W."/>
            <person name="Duan Y."/>
            <person name="Cao H."/>
            <person name="Xiong S."/>
            <person name="Wang X."/>
            <person name="Wei L."/>
            <person name="Li C."/>
            <person name="Ma Q."/>
            <person name="Ju M."/>
            <person name="Zhao R."/>
            <person name="Li G."/>
            <person name="Mu C."/>
            <person name="Tian Q."/>
            <person name="Mei H."/>
            <person name="Zhang T."/>
            <person name="Gao T."/>
            <person name="Zhang H."/>
        </authorList>
    </citation>
    <scope>NUCLEOTIDE SEQUENCE</scope>
    <source>
        <strain evidence="8">G02</strain>
    </source>
</reference>
<dbReference type="GO" id="GO:0006508">
    <property type="term" value="P:proteolysis"/>
    <property type="evidence" value="ECO:0007669"/>
    <property type="project" value="UniProtKB-KW"/>
</dbReference>
<evidence type="ECO:0000259" key="5">
    <source>
        <dbReference type="Pfam" id="PF07727"/>
    </source>
</evidence>
<keyword evidence="4" id="KW-0378">Hydrolase</keyword>
<evidence type="ECO:0000313" key="8">
    <source>
        <dbReference type="EMBL" id="KAL0399838.1"/>
    </source>
</evidence>
<evidence type="ECO:0000259" key="7">
    <source>
        <dbReference type="Pfam" id="PF25597"/>
    </source>
</evidence>
<dbReference type="Pfam" id="PF25597">
    <property type="entry name" value="SH3_retrovirus"/>
    <property type="match status" value="1"/>
</dbReference>
<sequence length="703" mass="80619">MDDSPIPGLTQAQYNRLVQYLSHEDNTSKMTNQTPPIANMAGKINFGKPWIIDSGATEHITCNGELLEEKQGDIHWQPVKIPNGARIPVRDAGKISLPNGMKINDVLNILDFKCNLLSVSRLTRDFNCALTFLADFCIIQDLPTRNLIGVGRHCDGLYLLEPVRDGGAAMTVSGQHNSALWHWRLGHASSSKIKLIQSNSSIVKKTQFGKRVKQIRVDNGAEFQSNVMLNYYTERAIGNKTPHEILLGKVPSYDHLRVFGCLVYVHEKKKADKFGEKGRPCIFVGYPNGQKGYRVYDVESQKIYTSRDVIFLEDKYPFKQKDDEIMRSKYDLAQDTNHTIQVQDDEPMEQRLKVNTRELEVINYDNKDDDKLNQTTEPMSMEQVGDRRIDETRSDDLTQIEARHSQRVRRQPKHFEEYEIDLPPSIAQSQSAPHSGNSVVYPLSHYVSYDKFSHSQKAFLAAITSYDEPKSFFQAIKHEHWKEAMKKEIEALEKNETWTLEPLPQGKHAIDSKWVYKIKFKPNGEVERYKARLVAKGFTQVEGVDFHETFAPVAKLVTVRCLLSVAAKKNWEIHQLDVNNVFLHGDLDEEVYMRIPQGFSKEGETRVCKLKKSLYGLRQASRNWYHKFAKALINVEFQQSRVDHSLFTYKSGESFVVALIYVDDVILIGNDANKIKEAKVYLNKKLRHQRFGTAEIFLGNRGC</sequence>
<keyword evidence="3" id="KW-0064">Aspartyl protease</keyword>
<accession>A0AAW2T501</accession>
<dbReference type="InterPro" id="IPR054722">
    <property type="entry name" value="PolX-like_BBD"/>
</dbReference>
<evidence type="ECO:0000256" key="1">
    <source>
        <dbReference type="ARBA" id="ARBA00022670"/>
    </source>
</evidence>
<evidence type="ECO:0000259" key="6">
    <source>
        <dbReference type="Pfam" id="PF22936"/>
    </source>
</evidence>
<dbReference type="InterPro" id="IPR013103">
    <property type="entry name" value="RVT_2"/>
</dbReference>
<dbReference type="PANTHER" id="PTHR42648:SF31">
    <property type="entry name" value="RNA-DIRECTED DNA POLYMERASE"/>
    <property type="match status" value="1"/>
</dbReference>
<dbReference type="PANTHER" id="PTHR42648">
    <property type="entry name" value="TRANSPOSASE, PUTATIVE-RELATED"/>
    <property type="match status" value="1"/>
</dbReference>
<dbReference type="EMBL" id="JACGWJ010000009">
    <property type="protein sequence ID" value="KAL0399838.1"/>
    <property type="molecule type" value="Genomic_DNA"/>
</dbReference>
<reference evidence="8" key="1">
    <citation type="submission" date="2020-06" db="EMBL/GenBank/DDBJ databases">
        <authorList>
            <person name="Li T."/>
            <person name="Hu X."/>
            <person name="Zhang T."/>
            <person name="Song X."/>
            <person name="Zhang H."/>
            <person name="Dai N."/>
            <person name="Sheng W."/>
            <person name="Hou X."/>
            <person name="Wei L."/>
        </authorList>
    </citation>
    <scope>NUCLEOTIDE SEQUENCE</scope>
    <source>
        <strain evidence="8">G02</strain>
        <tissue evidence="8">Leaf</tissue>
    </source>
</reference>
<keyword evidence="2" id="KW-0479">Metal-binding</keyword>
<dbReference type="GO" id="GO:0046872">
    <property type="term" value="F:metal ion binding"/>
    <property type="evidence" value="ECO:0007669"/>
    <property type="project" value="UniProtKB-KW"/>
</dbReference>
<evidence type="ECO:0000256" key="4">
    <source>
        <dbReference type="ARBA" id="ARBA00022801"/>
    </source>
</evidence>
<name>A0AAW2T501_SESRA</name>
<keyword evidence="1" id="KW-0645">Protease</keyword>